<evidence type="ECO:0000313" key="3">
    <source>
        <dbReference type="Proteomes" id="UP001066276"/>
    </source>
</evidence>
<feature type="compositionally biased region" description="Basic and acidic residues" evidence="1">
    <location>
        <begin position="61"/>
        <end position="76"/>
    </location>
</feature>
<dbReference type="EMBL" id="JANPWB010000007">
    <property type="protein sequence ID" value="KAJ1174018.1"/>
    <property type="molecule type" value="Genomic_DNA"/>
</dbReference>
<keyword evidence="3" id="KW-1185">Reference proteome</keyword>
<name>A0AAV7TBR1_PLEWA</name>
<protein>
    <submittedName>
        <fullName evidence="2">Uncharacterized protein</fullName>
    </submittedName>
</protein>
<dbReference type="AlphaFoldDB" id="A0AAV7TBR1"/>
<accession>A0AAV7TBR1</accession>
<feature type="compositionally biased region" description="Basic residues" evidence="1">
    <location>
        <begin position="106"/>
        <end position="118"/>
    </location>
</feature>
<organism evidence="2 3">
    <name type="scientific">Pleurodeles waltl</name>
    <name type="common">Iberian ribbed newt</name>
    <dbReference type="NCBI Taxonomy" id="8319"/>
    <lineage>
        <taxon>Eukaryota</taxon>
        <taxon>Metazoa</taxon>
        <taxon>Chordata</taxon>
        <taxon>Craniata</taxon>
        <taxon>Vertebrata</taxon>
        <taxon>Euteleostomi</taxon>
        <taxon>Amphibia</taxon>
        <taxon>Batrachia</taxon>
        <taxon>Caudata</taxon>
        <taxon>Salamandroidea</taxon>
        <taxon>Salamandridae</taxon>
        <taxon>Pleurodelinae</taxon>
        <taxon>Pleurodeles</taxon>
    </lineage>
</organism>
<sequence>MIRTLQGLTMMQCDGPALLGPSVKATCAVAAVSTRELKDGAANPLELPESKGQPGLTRTPENTEKGKRADGERGAEEAGVWKNEEGRPTRLPAKSKDTSGGGNQKKSARRYLQHRWRRTAKLPATLREKRGTLRCVLKLA</sequence>
<comment type="caution">
    <text evidence="2">The sequence shown here is derived from an EMBL/GenBank/DDBJ whole genome shotgun (WGS) entry which is preliminary data.</text>
</comment>
<gene>
    <name evidence="2" type="ORF">NDU88_005842</name>
</gene>
<dbReference type="Proteomes" id="UP001066276">
    <property type="component" value="Chromosome 4_1"/>
</dbReference>
<feature type="region of interest" description="Disordered" evidence="1">
    <location>
        <begin position="37"/>
        <end position="118"/>
    </location>
</feature>
<reference evidence="2" key="1">
    <citation type="journal article" date="2022" name="bioRxiv">
        <title>Sequencing and chromosome-scale assembly of the giantPleurodeles waltlgenome.</title>
        <authorList>
            <person name="Brown T."/>
            <person name="Elewa A."/>
            <person name="Iarovenko S."/>
            <person name="Subramanian E."/>
            <person name="Araus A.J."/>
            <person name="Petzold A."/>
            <person name="Susuki M."/>
            <person name="Suzuki K.-i.T."/>
            <person name="Hayashi T."/>
            <person name="Toyoda A."/>
            <person name="Oliveira C."/>
            <person name="Osipova E."/>
            <person name="Leigh N.D."/>
            <person name="Simon A."/>
            <person name="Yun M.H."/>
        </authorList>
    </citation>
    <scope>NUCLEOTIDE SEQUENCE</scope>
    <source>
        <strain evidence="2">20211129_DDA</strain>
        <tissue evidence="2">Liver</tissue>
    </source>
</reference>
<evidence type="ECO:0000256" key="1">
    <source>
        <dbReference type="SAM" id="MobiDB-lite"/>
    </source>
</evidence>
<evidence type="ECO:0000313" key="2">
    <source>
        <dbReference type="EMBL" id="KAJ1174018.1"/>
    </source>
</evidence>
<proteinExistence type="predicted"/>